<dbReference type="PATRIC" id="fig|1434115.4.peg.2210"/>
<dbReference type="AlphaFoldDB" id="A0A0E3LSG3"/>
<dbReference type="Proteomes" id="UP000033116">
    <property type="component" value="Chromosome"/>
</dbReference>
<name>A0A0E3LSG3_METMZ</name>
<sequence length="82" mass="9686">MVREFLFSDPFNFFASVKQFFDSFFQTTTMLKISLFKAPGNYTLDAGEWLFRKSCKKGEFPEFKKSPKNQLKPEITHFNLSK</sequence>
<organism evidence="1 2">
    <name type="scientific">Methanosarcina mazei SarPi</name>
    <dbReference type="NCBI Taxonomy" id="1434115"/>
    <lineage>
        <taxon>Archaea</taxon>
        <taxon>Methanobacteriati</taxon>
        <taxon>Methanobacteriota</taxon>
        <taxon>Stenosarchaea group</taxon>
        <taxon>Methanomicrobia</taxon>
        <taxon>Methanosarcinales</taxon>
        <taxon>Methanosarcinaceae</taxon>
        <taxon>Methanosarcina</taxon>
    </lineage>
</organism>
<dbReference type="HOGENOM" id="CLU_2550305_0_0_2"/>
<dbReference type="EMBL" id="CP009511">
    <property type="protein sequence ID" value="AKB61721.1"/>
    <property type="molecule type" value="Genomic_DNA"/>
</dbReference>
<accession>A0A0E3LSG3</accession>
<reference evidence="1 2" key="1">
    <citation type="submission" date="2014-07" db="EMBL/GenBank/DDBJ databases">
        <title>Methanogenic archaea and the global carbon cycle.</title>
        <authorList>
            <person name="Henriksen J.R."/>
            <person name="Luke J."/>
            <person name="Reinhart S."/>
            <person name="Benedict M.N."/>
            <person name="Youngblut N.D."/>
            <person name="Metcalf M.E."/>
            <person name="Whitaker R.J."/>
            <person name="Metcalf W.W."/>
        </authorList>
    </citation>
    <scope>NUCLEOTIDE SEQUENCE [LARGE SCALE GENOMIC DNA]</scope>
    <source>
        <strain evidence="1 2">SarPi</strain>
    </source>
</reference>
<proteinExistence type="predicted"/>
<evidence type="ECO:0000313" key="1">
    <source>
        <dbReference type="EMBL" id="AKB61721.1"/>
    </source>
</evidence>
<protein>
    <submittedName>
        <fullName evidence="1">Uncharacterized protein</fullName>
    </submittedName>
</protein>
<evidence type="ECO:0000313" key="2">
    <source>
        <dbReference type="Proteomes" id="UP000033116"/>
    </source>
</evidence>
<gene>
    <name evidence="1" type="ORF">MSMAP_1736</name>
</gene>